<proteinExistence type="predicted"/>
<dbReference type="EMBL" id="JACJFM010000010">
    <property type="protein sequence ID" value="MBB1486908.1"/>
    <property type="molecule type" value="Genomic_DNA"/>
</dbReference>
<accession>A0A839IPM6</accession>
<dbReference type="Proteomes" id="UP000565262">
    <property type="component" value="Unassembled WGS sequence"/>
</dbReference>
<evidence type="ECO:0000313" key="1">
    <source>
        <dbReference type="EMBL" id="MBB1486908.1"/>
    </source>
</evidence>
<name>A0A839IPM6_9GAMM</name>
<sequence>MFAQNTSVDNHAFQSFFAAGDCSGHLCRFPLASLLPYLSELFSSVLPQSASAPVDSVSEHQELTSASIAEPSLQAVQLVLSERIHASVPFAISQEWHNQVWHYQVSLHHHQAIQPLHQHLSQNSLSSIPEQQKTNLQHWIYFASSLDQLKQQLILQPLTPEQRTRQRINHLYDWLQQQLQEGSLIDQHLILPLTSLPLGDGLNRKVSDSLQRVGKLCLPERQRLQPLNYALISDGRLSEGYGLLPDALFRVTDSLSAAGLNHETLLVLDQPQCQQLVDTLRPWRS</sequence>
<reference evidence="1 2" key="1">
    <citation type="submission" date="2020-08" db="EMBL/GenBank/DDBJ databases">
        <title>Oceanospirillum sp. nov. isolated from marine sediment.</title>
        <authorList>
            <person name="Ji X."/>
        </authorList>
    </citation>
    <scope>NUCLEOTIDE SEQUENCE [LARGE SCALE GENOMIC DNA]</scope>
    <source>
        <strain evidence="1 2">D5</strain>
    </source>
</reference>
<comment type="caution">
    <text evidence="1">The sequence shown here is derived from an EMBL/GenBank/DDBJ whole genome shotgun (WGS) entry which is preliminary data.</text>
</comment>
<organism evidence="1 2">
    <name type="scientific">Oceanospirillum sediminis</name>
    <dbReference type="NCBI Taxonomy" id="2760088"/>
    <lineage>
        <taxon>Bacteria</taxon>
        <taxon>Pseudomonadati</taxon>
        <taxon>Pseudomonadota</taxon>
        <taxon>Gammaproteobacteria</taxon>
        <taxon>Oceanospirillales</taxon>
        <taxon>Oceanospirillaceae</taxon>
        <taxon>Oceanospirillum</taxon>
    </lineage>
</organism>
<keyword evidence="2" id="KW-1185">Reference proteome</keyword>
<dbReference type="AlphaFoldDB" id="A0A839IPM6"/>
<dbReference type="RefSeq" id="WP_182808692.1">
    <property type="nucleotide sequence ID" value="NZ_JACJFM010000010.1"/>
</dbReference>
<evidence type="ECO:0000313" key="2">
    <source>
        <dbReference type="Proteomes" id="UP000565262"/>
    </source>
</evidence>
<protein>
    <submittedName>
        <fullName evidence="1">Uncharacterized protein</fullName>
    </submittedName>
</protein>
<gene>
    <name evidence="1" type="ORF">H4O21_09825</name>
</gene>